<accession>E1IAW3</accession>
<dbReference type="GO" id="GO:0051470">
    <property type="term" value="P:ectoine transmembrane transport"/>
    <property type="evidence" value="ECO:0007669"/>
    <property type="project" value="InterPro"/>
</dbReference>
<dbReference type="SMART" id="SM00062">
    <property type="entry name" value="PBPb"/>
    <property type="match status" value="1"/>
</dbReference>
<sequence length="289" mass="32200">MLPQPQQRMIILIGVGLLALLIGLFLIRDRSFETVQRRDQIRIGYAVEAPFAFTRENRRVTGESPEVARAVVERIGISQITWVQTEFDQLIPDLRNGRFDVIAAGMFITPERAQLVAFSEPTFHVQQGLLVQIGNPHNLHSYEQAVQRGEIRIAVLDGSIEERIFQHMGIKPENLIAAPDIPTARVAVESDLADAFAISAPTLRWLVKYEYVPQLEVATPFVQPNPASTAGLGYGGFAFRQEDDALRSAWDRALSSLVNSSEHLQIITPFGFTADDLPGRITTQEVLSQ</sequence>
<dbReference type="Pfam" id="PF00497">
    <property type="entry name" value="SBP_bac_3"/>
    <property type="match status" value="1"/>
</dbReference>
<reference evidence="4 5" key="1">
    <citation type="journal article" date="2011" name="J. Bacteriol.">
        <title>Draft genome sequence of the anoxygenic filamentous phototrophic bacterium Oscillochloris trichoides subsp. DG-6.</title>
        <authorList>
            <person name="Kuznetsov B.B."/>
            <person name="Ivanovsky R.N."/>
            <person name="Keppen O.I."/>
            <person name="Sukhacheva M.V."/>
            <person name="Bumazhkin B.K."/>
            <person name="Patutina E.O."/>
            <person name="Beletsky A.V."/>
            <person name="Mardanov A.V."/>
            <person name="Baslerov R.V."/>
            <person name="Panteleeva A.N."/>
            <person name="Kolganova T.V."/>
            <person name="Ravin N.V."/>
            <person name="Skryabin K.G."/>
        </authorList>
    </citation>
    <scope>NUCLEOTIDE SEQUENCE [LARGE SCALE GENOMIC DNA]</scope>
    <source>
        <strain evidence="4 5">DG-6</strain>
    </source>
</reference>
<dbReference type="eggNOG" id="COG0834">
    <property type="taxonomic scope" value="Bacteria"/>
</dbReference>
<feature type="domain" description="Solute-binding protein family 3/N-terminal" evidence="3">
    <location>
        <begin position="40"/>
        <end position="274"/>
    </location>
</feature>
<dbReference type="SUPFAM" id="SSF53850">
    <property type="entry name" value="Periplasmic binding protein-like II"/>
    <property type="match status" value="1"/>
</dbReference>
<proteinExistence type="predicted"/>
<keyword evidence="2" id="KW-0812">Transmembrane</keyword>
<dbReference type="NCBIfam" id="TIGR02995">
    <property type="entry name" value="ectoine_ehuB"/>
    <property type="match status" value="1"/>
</dbReference>
<dbReference type="EMBL" id="ADVR01000008">
    <property type="protein sequence ID" value="EFO81609.1"/>
    <property type="molecule type" value="Genomic_DNA"/>
</dbReference>
<evidence type="ECO:0000256" key="1">
    <source>
        <dbReference type="ARBA" id="ARBA00022729"/>
    </source>
</evidence>
<dbReference type="STRING" id="765420.OSCT_0464"/>
<dbReference type="InterPro" id="IPR001638">
    <property type="entry name" value="Solute-binding_3/MltF_N"/>
</dbReference>
<dbReference type="OrthoDB" id="9774451at2"/>
<dbReference type="AlphaFoldDB" id="E1IAW3"/>
<evidence type="ECO:0000313" key="4">
    <source>
        <dbReference type="EMBL" id="EFO81609.1"/>
    </source>
</evidence>
<dbReference type="HOGENOM" id="CLU_019602_2_0_0"/>
<dbReference type="InterPro" id="IPR014337">
    <property type="entry name" value="Ectoine_EhuB"/>
</dbReference>
<keyword evidence="2" id="KW-0472">Membrane</keyword>
<dbReference type="Proteomes" id="UP000054010">
    <property type="component" value="Unassembled WGS sequence"/>
</dbReference>
<evidence type="ECO:0000256" key="2">
    <source>
        <dbReference type="SAM" id="Phobius"/>
    </source>
</evidence>
<keyword evidence="2" id="KW-1133">Transmembrane helix</keyword>
<dbReference type="PANTHER" id="PTHR35936">
    <property type="entry name" value="MEMBRANE-BOUND LYTIC MUREIN TRANSGLYCOSYLASE F"/>
    <property type="match status" value="1"/>
</dbReference>
<evidence type="ECO:0000313" key="5">
    <source>
        <dbReference type="Proteomes" id="UP000054010"/>
    </source>
</evidence>
<name>E1IAW3_9CHLR</name>
<evidence type="ECO:0000259" key="3">
    <source>
        <dbReference type="SMART" id="SM00062"/>
    </source>
</evidence>
<protein>
    <submittedName>
        <fullName evidence="4">Extracellular solute-binding protein</fullName>
    </submittedName>
</protein>
<gene>
    <name evidence="4" type="ORF">OSCT_0464</name>
</gene>
<dbReference type="GO" id="GO:0033294">
    <property type="term" value="F:ectoine binding"/>
    <property type="evidence" value="ECO:0007669"/>
    <property type="project" value="InterPro"/>
</dbReference>
<dbReference type="Gene3D" id="3.40.190.10">
    <property type="entry name" value="Periplasmic binding protein-like II"/>
    <property type="match status" value="2"/>
</dbReference>
<keyword evidence="5" id="KW-1185">Reference proteome</keyword>
<organism evidence="4 5">
    <name type="scientific">Oscillochloris trichoides DG-6</name>
    <dbReference type="NCBI Taxonomy" id="765420"/>
    <lineage>
        <taxon>Bacteria</taxon>
        <taxon>Bacillati</taxon>
        <taxon>Chloroflexota</taxon>
        <taxon>Chloroflexia</taxon>
        <taxon>Chloroflexales</taxon>
        <taxon>Chloroflexineae</taxon>
        <taxon>Oscillochloridaceae</taxon>
        <taxon>Oscillochloris</taxon>
    </lineage>
</organism>
<dbReference type="PANTHER" id="PTHR35936:SF17">
    <property type="entry name" value="ARGININE-BINDING EXTRACELLULAR PROTEIN ARTP"/>
    <property type="match status" value="1"/>
</dbReference>
<comment type="caution">
    <text evidence="4">The sequence shown here is derived from an EMBL/GenBank/DDBJ whole genome shotgun (WGS) entry which is preliminary data.</text>
</comment>
<keyword evidence="1" id="KW-0732">Signal</keyword>
<dbReference type="CDD" id="cd01002">
    <property type="entry name" value="PBP2_Ehub_like"/>
    <property type="match status" value="1"/>
</dbReference>
<feature type="transmembrane region" description="Helical" evidence="2">
    <location>
        <begin position="6"/>
        <end position="27"/>
    </location>
</feature>